<comment type="similarity">
    <text evidence="2 8">Belongs to the Mediator complex subunit 18 family.</text>
</comment>
<evidence type="ECO:0000256" key="4">
    <source>
        <dbReference type="ARBA" id="ARBA00023015"/>
    </source>
</evidence>
<organism evidence="9 10">
    <name type="scientific">Viridothelium virens</name>
    <name type="common">Speckled blister lichen</name>
    <name type="synonym">Trypethelium virens</name>
    <dbReference type="NCBI Taxonomy" id="1048519"/>
    <lineage>
        <taxon>Eukaryota</taxon>
        <taxon>Fungi</taxon>
        <taxon>Dikarya</taxon>
        <taxon>Ascomycota</taxon>
        <taxon>Pezizomycotina</taxon>
        <taxon>Dothideomycetes</taxon>
        <taxon>Dothideomycetes incertae sedis</taxon>
        <taxon>Trypetheliales</taxon>
        <taxon>Trypetheliaceae</taxon>
        <taxon>Viridothelium</taxon>
    </lineage>
</organism>
<dbReference type="GO" id="GO:0006369">
    <property type="term" value="P:termination of RNA polymerase II transcription"/>
    <property type="evidence" value="ECO:0007669"/>
    <property type="project" value="TreeGrafter"/>
</dbReference>
<evidence type="ECO:0000256" key="6">
    <source>
        <dbReference type="ARBA" id="ARBA00023242"/>
    </source>
</evidence>
<dbReference type="AlphaFoldDB" id="A0A6A6HAL6"/>
<keyword evidence="6 8" id="KW-0539">Nucleus</keyword>
<evidence type="ECO:0000256" key="3">
    <source>
        <dbReference type="ARBA" id="ARBA00019612"/>
    </source>
</evidence>
<dbReference type="Gene3D" id="2.40.320.10">
    <property type="entry name" value="Hypothetical Protein Pfu-838710-001"/>
    <property type="match status" value="1"/>
</dbReference>
<dbReference type="Pfam" id="PF09637">
    <property type="entry name" value="Med18"/>
    <property type="match status" value="1"/>
</dbReference>
<evidence type="ECO:0000256" key="1">
    <source>
        <dbReference type="ARBA" id="ARBA00004123"/>
    </source>
</evidence>
<keyword evidence="4 8" id="KW-0805">Transcription regulation</keyword>
<keyword evidence="8" id="KW-0010">Activator</keyword>
<dbReference type="GO" id="GO:0016592">
    <property type="term" value="C:mediator complex"/>
    <property type="evidence" value="ECO:0007669"/>
    <property type="project" value="InterPro"/>
</dbReference>
<dbReference type="EMBL" id="ML991793">
    <property type="protein sequence ID" value="KAF2235135.1"/>
    <property type="molecule type" value="Genomic_DNA"/>
</dbReference>
<comment type="function">
    <text evidence="8">Component of the Mediator complex, a coactivator involved in the regulated transcription of nearly all RNA polymerase II-dependent genes. Mediator functions as a bridge to convey information from gene-specific regulatory proteins to the basal RNA polymerase II transcription machinery. Mediator is recruited to promoters by direct interactions with regulatory proteins and serves as a scaffold for the assembly of a functional preinitiation complex with RNA polymerase II and the general transcription factors.</text>
</comment>
<name>A0A6A6HAL6_VIRVR</name>
<dbReference type="GO" id="GO:0003712">
    <property type="term" value="F:transcription coregulator activity"/>
    <property type="evidence" value="ECO:0007669"/>
    <property type="project" value="InterPro"/>
</dbReference>
<comment type="subunit">
    <text evidence="8">Component of the Mediator complex.</text>
</comment>
<keyword evidence="10" id="KW-1185">Reference proteome</keyword>
<proteinExistence type="inferred from homology"/>
<evidence type="ECO:0000256" key="5">
    <source>
        <dbReference type="ARBA" id="ARBA00023163"/>
    </source>
</evidence>
<sequence length="160" mass="17727">MHELSLYGQIPAVRHNQVLQILAGVAAMQPQRVVERHLVYKPVKIIAQRAQVGGSQAIQSQKTNVQAQAPKEVFYMQLVCDVPQGDANESSQLAAFNTSDAVINVDEEPKEPSDPAEADWSMQFFDVPEAGKRPVVSRMMNKTDIKEGDALQYMKGLGYE</sequence>
<comment type="subcellular location">
    <subcellularLocation>
        <location evidence="1 8">Nucleus</location>
    </subcellularLocation>
</comment>
<dbReference type="PANTHER" id="PTHR13321:SF2">
    <property type="entry name" value="MEDIATOR OF RNA POLYMERASE II TRANSCRIPTION SUBUNIT 18"/>
    <property type="match status" value="1"/>
</dbReference>
<dbReference type="PANTHER" id="PTHR13321">
    <property type="entry name" value="MEDIATOR OF RNA POLYMERASE II TRANSCRIPTION, SUBUNIT 18"/>
    <property type="match status" value="1"/>
</dbReference>
<dbReference type="Proteomes" id="UP000800092">
    <property type="component" value="Unassembled WGS sequence"/>
</dbReference>
<evidence type="ECO:0000256" key="2">
    <source>
        <dbReference type="ARBA" id="ARBA00009814"/>
    </source>
</evidence>
<dbReference type="GO" id="GO:0006357">
    <property type="term" value="P:regulation of transcription by RNA polymerase II"/>
    <property type="evidence" value="ECO:0007669"/>
    <property type="project" value="InterPro"/>
</dbReference>
<dbReference type="OrthoDB" id="5348092at2759"/>
<evidence type="ECO:0000256" key="8">
    <source>
        <dbReference type="RuleBase" id="RU364150"/>
    </source>
</evidence>
<evidence type="ECO:0000313" key="9">
    <source>
        <dbReference type="EMBL" id="KAF2235135.1"/>
    </source>
</evidence>
<accession>A0A6A6HAL6</accession>
<evidence type="ECO:0000256" key="7">
    <source>
        <dbReference type="ARBA" id="ARBA00032012"/>
    </source>
</evidence>
<dbReference type="InterPro" id="IPR019095">
    <property type="entry name" value="Mediator_Med18"/>
</dbReference>
<gene>
    <name evidence="8" type="primary">MED18</name>
    <name evidence="9" type="ORF">EV356DRAFT_566563</name>
</gene>
<evidence type="ECO:0000313" key="10">
    <source>
        <dbReference type="Proteomes" id="UP000800092"/>
    </source>
</evidence>
<reference evidence="9" key="1">
    <citation type="journal article" date="2020" name="Stud. Mycol.">
        <title>101 Dothideomycetes genomes: a test case for predicting lifestyles and emergence of pathogens.</title>
        <authorList>
            <person name="Haridas S."/>
            <person name="Albert R."/>
            <person name="Binder M."/>
            <person name="Bloem J."/>
            <person name="Labutti K."/>
            <person name="Salamov A."/>
            <person name="Andreopoulos B."/>
            <person name="Baker S."/>
            <person name="Barry K."/>
            <person name="Bills G."/>
            <person name="Bluhm B."/>
            <person name="Cannon C."/>
            <person name="Castanera R."/>
            <person name="Culley D."/>
            <person name="Daum C."/>
            <person name="Ezra D."/>
            <person name="Gonzalez J."/>
            <person name="Henrissat B."/>
            <person name="Kuo A."/>
            <person name="Liang C."/>
            <person name="Lipzen A."/>
            <person name="Lutzoni F."/>
            <person name="Magnuson J."/>
            <person name="Mondo S."/>
            <person name="Nolan M."/>
            <person name="Ohm R."/>
            <person name="Pangilinan J."/>
            <person name="Park H.-J."/>
            <person name="Ramirez L."/>
            <person name="Alfaro M."/>
            <person name="Sun H."/>
            <person name="Tritt A."/>
            <person name="Yoshinaga Y."/>
            <person name="Zwiers L.-H."/>
            <person name="Turgeon B."/>
            <person name="Goodwin S."/>
            <person name="Spatafora J."/>
            <person name="Crous P."/>
            <person name="Grigoriev I."/>
        </authorList>
    </citation>
    <scope>NUCLEOTIDE SEQUENCE</scope>
    <source>
        <strain evidence="9">Tuck. ex Michener</strain>
    </source>
</reference>
<protein>
    <recommendedName>
        <fullName evidence="3 8">Mediator of RNA polymerase II transcription subunit 18</fullName>
    </recommendedName>
    <alternativeName>
        <fullName evidence="7 8">Mediator complex subunit 18</fullName>
    </alternativeName>
</protein>
<dbReference type="GO" id="GO:0070847">
    <property type="term" value="C:core mediator complex"/>
    <property type="evidence" value="ECO:0007669"/>
    <property type="project" value="TreeGrafter"/>
</dbReference>
<keyword evidence="5 8" id="KW-0804">Transcription</keyword>